<feature type="transmembrane region" description="Helical" evidence="1">
    <location>
        <begin position="30"/>
        <end position="49"/>
    </location>
</feature>
<name>A0A6B3VZZ0_9BACI</name>
<feature type="transmembrane region" description="Helical" evidence="1">
    <location>
        <begin position="169"/>
        <end position="191"/>
    </location>
</feature>
<sequence length="449" mass="51576">MFIYEKVMNVLLLLLVFTFLLNYFILFDSYFIYVGFLSFVVILLCLPITSGLPRIFSLLMLLIGMTVMIWTAKPFSIWTPMFTKNMSLVILIIFVPVLAIPLSIGQYNQEMMKFLIRFTEKKSLLFLWISSTIFVLGSIVNLGSISVVHSIIEKAHIPKEFLGRVYVRGFTSVITWSPFFASVFLILFTLNLSVANFIFYSFILGTIQLIAANLLFRYREKDKISFQHRPRVLHNINRKKVKELAVVFFLLVVIVLSIERFVNTNMSIVITMIVVLITFGWCLFLRKVKEILLQFHQFSMNVLPKRANEVVLFLTAGFFSETLSMTPLGQHVQKLFMFLANKTIILVILFMLIITMLFALAGIHQIVTISAFLSSVNPLEFGFSHLMFALTLTCSWSLSTLISPTTPVNIITAQLLKVNIPDLIRWNAPFAILMIFLYTAVIYLFYILS</sequence>
<dbReference type="RefSeq" id="WP_163241351.1">
    <property type="nucleotide sequence ID" value="NZ_JAAIWN010000011.1"/>
</dbReference>
<feature type="transmembrane region" description="Helical" evidence="1">
    <location>
        <begin position="6"/>
        <end position="25"/>
    </location>
</feature>
<dbReference type="EMBL" id="JACEIO010000011">
    <property type="protein sequence ID" value="MBA4536804.1"/>
    <property type="molecule type" value="Genomic_DNA"/>
</dbReference>
<keyword evidence="4" id="KW-1185">Reference proteome</keyword>
<feature type="transmembrane region" description="Helical" evidence="1">
    <location>
        <begin position="55"/>
        <end position="73"/>
    </location>
</feature>
<evidence type="ECO:0000313" key="4">
    <source>
        <dbReference type="Proteomes" id="UP000472971"/>
    </source>
</evidence>
<feature type="transmembrane region" description="Helical" evidence="1">
    <location>
        <begin position="426"/>
        <end position="448"/>
    </location>
</feature>
<dbReference type="EMBL" id="JAAIWN010000011">
    <property type="protein sequence ID" value="NEY81171.1"/>
    <property type="molecule type" value="Genomic_DNA"/>
</dbReference>
<comment type="caution">
    <text evidence="3">The sequence shown here is derived from an EMBL/GenBank/DDBJ whole genome shotgun (WGS) entry which is preliminary data.</text>
</comment>
<proteinExistence type="predicted"/>
<feature type="transmembrane region" description="Helical" evidence="1">
    <location>
        <begin position="344"/>
        <end position="373"/>
    </location>
</feature>
<feature type="transmembrane region" description="Helical" evidence="1">
    <location>
        <begin position="268"/>
        <end position="286"/>
    </location>
</feature>
<dbReference type="Proteomes" id="UP000570010">
    <property type="component" value="Unassembled WGS sequence"/>
</dbReference>
<feature type="transmembrane region" description="Helical" evidence="1">
    <location>
        <begin position="124"/>
        <end position="148"/>
    </location>
</feature>
<reference evidence="3 4" key="1">
    <citation type="submission" date="2020-02" db="EMBL/GenBank/DDBJ databases">
        <title>Bacillus aquiflavi sp. nov., isolated from yellow water of strong flavor Chinese baijiu in Yibin region of China.</title>
        <authorList>
            <person name="Xie J."/>
        </authorList>
    </citation>
    <scope>NUCLEOTIDE SEQUENCE [LARGE SCALE GENOMIC DNA]</scope>
    <source>
        <strain evidence="3 4">3H-10</strain>
    </source>
</reference>
<evidence type="ECO:0000313" key="5">
    <source>
        <dbReference type="Proteomes" id="UP000570010"/>
    </source>
</evidence>
<feature type="transmembrane region" description="Helical" evidence="1">
    <location>
        <begin position="244"/>
        <end position="262"/>
    </location>
</feature>
<dbReference type="Proteomes" id="UP000472971">
    <property type="component" value="Unassembled WGS sequence"/>
</dbReference>
<keyword evidence="1" id="KW-0812">Transmembrane</keyword>
<evidence type="ECO:0000313" key="3">
    <source>
        <dbReference type="EMBL" id="NEY81171.1"/>
    </source>
</evidence>
<dbReference type="AlphaFoldDB" id="A0A6B3VZZ0"/>
<keyword evidence="1" id="KW-0472">Membrane</keyword>
<feature type="transmembrane region" description="Helical" evidence="1">
    <location>
        <begin position="85"/>
        <end position="104"/>
    </location>
</feature>
<accession>A0A6B3VZZ0</accession>
<organism evidence="3 4">
    <name type="scientific">Bacillus aquiflavi</name>
    <dbReference type="NCBI Taxonomy" id="2672567"/>
    <lineage>
        <taxon>Bacteria</taxon>
        <taxon>Bacillati</taxon>
        <taxon>Bacillota</taxon>
        <taxon>Bacilli</taxon>
        <taxon>Bacillales</taxon>
        <taxon>Bacillaceae</taxon>
        <taxon>Bacillus</taxon>
    </lineage>
</organism>
<evidence type="ECO:0000256" key="1">
    <source>
        <dbReference type="SAM" id="Phobius"/>
    </source>
</evidence>
<reference evidence="2 5" key="2">
    <citation type="submission" date="2020-07" db="EMBL/GenBank/DDBJ databases">
        <authorList>
            <person name="Feng H."/>
        </authorList>
    </citation>
    <scope>NUCLEOTIDE SEQUENCE [LARGE SCALE GENOMIC DNA]</scope>
    <source>
        <strain evidence="5">s-12</strain>
        <strain evidence="2">S-12</strain>
    </source>
</reference>
<evidence type="ECO:0000313" key="2">
    <source>
        <dbReference type="EMBL" id="MBA4536804.1"/>
    </source>
</evidence>
<feature type="transmembrane region" description="Helical" evidence="1">
    <location>
        <begin position="197"/>
        <end position="216"/>
    </location>
</feature>
<protein>
    <submittedName>
        <fullName evidence="3">TRAP transporter large permease subunit</fullName>
    </submittedName>
</protein>
<keyword evidence="1" id="KW-1133">Transmembrane helix</keyword>
<gene>
    <name evidence="3" type="ORF">G4D64_06465</name>
    <name evidence="2" type="ORF">H1Z61_06500</name>
</gene>
<feature type="transmembrane region" description="Helical" evidence="1">
    <location>
        <begin position="385"/>
        <end position="406"/>
    </location>
</feature>